<dbReference type="GeneID" id="14890428"/>
<dbReference type="SMART" id="SM00490">
    <property type="entry name" value="HELICc"/>
    <property type="match status" value="1"/>
</dbReference>
<dbReference type="InterPro" id="IPR050615">
    <property type="entry name" value="ATP-dep_DNA_Helicase"/>
</dbReference>
<dbReference type="GO" id="GO:0000112">
    <property type="term" value="C:nucleotide-excision repair factor 3 complex"/>
    <property type="evidence" value="ECO:0007669"/>
    <property type="project" value="TreeGrafter"/>
</dbReference>
<dbReference type="Pfam" id="PF04851">
    <property type="entry name" value="ResIII"/>
    <property type="match status" value="1"/>
</dbReference>
<protein>
    <recommendedName>
        <fullName evidence="13">DNA 3'-5' helicase</fullName>
        <ecNumber evidence="13">5.6.2.4</ecNumber>
    </recommendedName>
</protein>
<dbReference type="PROSITE" id="PS51194">
    <property type="entry name" value="HELICASE_CTER"/>
    <property type="match status" value="1"/>
</dbReference>
<dbReference type="GO" id="GO:0006289">
    <property type="term" value="P:nucleotide-excision repair"/>
    <property type="evidence" value="ECO:0007669"/>
    <property type="project" value="InterPro"/>
</dbReference>
<dbReference type="GO" id="GO:0016787">
    <property type="term" value="F:hydrolase activity"/>
    <property type="evidence" value="ECO:0007669"/>
    <property type="project" value="UniProtKB-KW"/>
</dbReference>
<name>A0A0A1U8W8_ENTIV</name>
<sequence>MSKKRDDDEASSEDIDGVETGFVESDMKLKANHLELPMWVCTQSRIFVETSSDLFDEVSELLNRVAEAASRLKYIHEYRLTDNSIMTAFSFGMTPEELIISLDKYSKNILPDNVKSQIRQVGEKNQNLRLVLINGKYYLQAETEDQLKNVLDEKIKTYCNSSITEVKEGEDLYKDLDLNRSVCIVEIKPECVFKLKKRCKKKKRNTRIYEEYHFLKDKQKELFGELRSDCLHPHQAKALQQMFDNEIARSGIIVLPCGSGKTLTAIAACMKIKRSAVVIGNSTQSVLQWKNEFLRWSTVKAESLKLCISDKKEQLGDDACILFTTYSMLSFSGTRQYDGQRIVNDLMKREWGMIIFDEVQSAPTERVRDFCNGIKAQCKLGLTATLVREDKNINELEFMIGPKLYEASWQDLANQGYIAKAKCFEILCPMSTSFYTEYVSAEKNIERRLLSVMNSNKVDACKFLVKQHLAHGDKVIIFCDDLAPASYYSKKLNCVLMDGKTQEEKRRKILDGFRNGEHKVVLFTRVADVSIDLPDASVAIQLSSNGASRRQEAQRLGRILRAKKGAASNRANAYFYTLTSQDTREMYFSQKRQHFLLDKGYVFKTINLQKIMPLKPENKKQDQIVINNIINK</sequence>
<dbReference type="AlphaFoldDB" id="A0A0A1U8W8"/>
<dbReference type="GO" id="GO:0043138">
    <property type="term" value="F:3'-5' DNA helicase activity"/>
    <property type="evidence" value="ECO:0007669"/>
    <property type="project" value="UniProtKB-EC"/>
</dbReference>
<evidence type="ECO:0000256" key="3">
    <source>
        <dbReference type="ARBA" id="ARBA00022741"/>
    </source>
</evidence>
<dbReference type="FunFam" id="3.40.50.300:FF:000077">
    <property type="entry name" value="Probable DNA repair helicase RAD25"/>
    <property type="match status" value="1"/>
</dbReference>
<dbReference type="InterPro" id="IPR014001">
    <property type="entry name" value="Helicase_ATP-bd"/>
</dbReference>
<evidence type="ECO:0000256" key="7">
    <source>
        <dbReference type="ARBA" id="ARBA00022840"/>
    </source>
</evidence>
<keyword evidence="18" id="KW-1185">Reference proteome</keyword>
<evidence type="ECO:0000256" key="6">
    <source>
        <dbReference type="ARBA" id="ARBA00022806"/>
    </source>
</evidence>
<dbReference type="Gene3D" id="3.40.50.300">
    <property type="entry name" value="P-loop containing nucleotide triphosphate hydrolases"/>
    <property type="match status" value="2"/>
</dbReference>
<dbReference type="GO" id="GO:0097550">
    <property type="term" value="C:transcription preinitiation complex"/>
    <property type="evidence" value="ECO:0007669"/>
    <property type="project" value="TreeGrafter"/>
</dbReference>
<keyword evidence="6 17" id="KW-0347">Helicase</keyword>
<dbReference type="InterPro" id="IPR032830">
    <property type="entry name" value="XPB/Ssl2_N"/>
</dbReference>
<keyword evidence="8" id="KW-0238">DNA-binding</keyword>
<comment type="catalytic activity">
    <reaction evidence="14">
        <text>ATP + H2O = ADP + phosphate + H(+)</text>
        <dbReference type="Rhea" id="RHEA:13065"/>
        <dbReference type="ChEBI" id="CHEBI:15377"/>
        <dbReference type="ChEBI" id="CHEBI:15378"/>
        <dbReference type="ChEBI" id="CHEBI:30616"/>
        <dbReference type="ChEBI" id="CHEBI:43474"/>
        <dbReference type="ChEBI" id="CHEBI:456216"/>
        <dbReference type="EC" id="5.6.2.4"/>
    </reaction>
</comment>
<dbReference type="InterPro" id="IPR027417">
    <property type="entry name" value="P-loop_NTPase"/>
</dbReference>
<dbReference type="NCBIfam" id="TIGR00603">
    <property type="entry name" value="rad25"/>
    <property type="match status" value="1"/>
</dbReference>
<dbReference type="CDD" id="cd18789">
    <property type="entry name" value="SF2_C_XPB"/>
    <property type="match status" value="1"/>
</dbReference>
<gene>
    <name evidence="17" type="ORF">EIN_152890</name>
</gene>
<evidence type="ECO:0000256" key="5">
    <source>
        <dbReference type="ARBA" id="ARBA00022801"/>
    </source>
</evidence>
<dbReference type="Proteomes" id="UP000014680">
    <property type="component" value="Unassembled WGS sequence"/>
</dbReference>
<dbReference type="OMA" id="RCQEIDY"/>
<dbReference type="InterPro" id="IPR001650">
    <property type="entry name" value="Helicase_C-like"/>
</dbReference>
<evidence type="ECO:0000256" key="4">
    <source>
        <dbReference type="ARBA" id="ARBA00022763"/>
    </source>
</evidence>
<proteinExistence type="inferred from homology"/>
<evidence type="ECO:0000256" key="2">
    <source>
        <dbReference type="ARBA" id="ARBA00006637"/>
    </source>
</evidence>
<dbReference type="EMBL" id="KB206474">
    <property type="protein sequence ID" value="ELP91292.1"/>
    <property type="molecule type" value="Genomic_DNA"/>
</dbReference>
<dbReference type="GO" id="GO:0005675">
    <property type="term" value="C:transcription factor TFIIH holo complex"/>
    <property type="evidence" value="ECO:0007669"/>
    <property type="project" value="TreeGrafter"/>
</dbReference>
<feature type="domain" description="Helicase ATP-binding" evidence="15">
    <location>
        <begin position="242"/>
        <end position="404"/>
    </location>
</feature>
<evidence type="ECO:0000259" key="16">
    <source>
        <dbReference type="PROSITE" id="PS51194"/>
    </source>
</evidence>
<dbReference type="KEGG" id="eiv:EIN_152890"/>
<evidence type="ECO:0000256" key="12">
    <source>
        <dbReference type="ARBA" id="ARBA00034617"/>
    </source>
</evidence>
<dbReference type="Pfam" id="PF16203">
    <property type="entry name" value="ERCC3_RAD25_C"/>
    <property type="match status" value="1"/>
</dbReference>
<keyword evidence="10" id="KW-0413">Isomerase</keyword>
<evidence type="ECO:0000256" key="8">
    <source>
        <dbReference type="ARBA" id="ARBA00023125"/>
    </source>
</evidence>
<dbReference type="SMART" id="SM00487">
    <property type="entry name" value="DEXDc"/>
    <property type="match status" value="1"/>
</dbReference>
<dbReference type="GO" id="GO:0003677">
    <property type="term" value="F:DNA binding"/>
    <property type="evidence" value="ECO:0007669"/>
    <property type="project" value="UniProtKB-KW"/>
</dbReference>
<dbReference type="PROSITE" id="PS51192">
    <property type="entry name" value="HELICASE_ATP_BIND_1"/>
    <property type="match status" value="1"/>
</dbReference>
<reference evidence="17 18" key="1">
    <citation type="submission" date="2012-10" db="EMBL/GenBank/DDBJ databases">
        <authorList>
            <person name="Zafar N."/>
            <person name="Inman J."/>
            <person name="Hall N."/>
            <person name="Lorenzi H."/>
            <person name="Caler E."/>
        </authorList>
    </citation>
    <scope>NUCLEOTIDE SEQUENCE [LARGE SCALE GENOMIC DNA]</scope>
    <source>
        <strain evidence="17 18">IP1</strain>
    </source>
</reference>
<dbReference type="PRINTS" id="PR00851">
    <property type="entry name" value="XRODRMPGMNTB"/>
</dbReference>
<evidence type="ECO:0000313" key="18">
    <source>
        <dbReference type="Proteomes" id="UP000014680"/>
    </source>
</evidence>
<evidence type="ECO:0000259" key="15">
    <source>
        <dbReference type="PROSITE" id="PS51192"/>
    </source>
</evidence>
<evidence type="ECO:0000256" key="11">
    <source>
        <dbReference type="ARBA" id="ARBA00023242"/>
    </source>
</evidence>
<comment type="subcellular location">
    <subcellularLocation>
        <location evidence="1">Nucleus</location>
    </subcellularLocation>
</comment>
<dbReference type="SUPFAM" id="SSF52540">
    <property type="entry name" value="P-loop containing nucleoside triphosphate hydrolases"/>
    <property type="match status" value="1"/>
</dbReference>
<evidence type="ECO:0000256" key="9">
    <source>
        <dbReference type="ARBA" id="ARBA00023204"/>
    </source>
</evidence>
<dbReference type="PANTHER" id="PTHR11274:SF0">
    <property type="entry name" value="GENERAL TRANSCRIPTION AND DNA REPAIR FACTOR IIH HELICASE SUBUNIT XPB"/>
    <property type="match status" value="1"/>
</dbReference>
<dbReference type="Pfam" id="PF13625">
    <property type="entry name" value="Helicase_C_3"/>
    <property type="match status" value="1"/>
</dbReference>
<dbReference type="VEuPathDB" id="AmoebaDB:EIN_152890"/>
<keyword evidence="4" id="KW-0227">DNA damage</keyword>
<keyword evidence="5" id="KW-0378">Hydrolase</keyword>
<feature type="domain" description="Helicase C-terminal" evidence="16">
    <location>
        <begin position="456"/>
        <end position="609"/>
    </location>
</feature>
<evidence type="ECO:0000313" key="17">
    <source>
        <dbReference type="EMBL" id="ELP91292.1"/>
    </source>
</evidence>
<comment type="catalytic activity">
    <reaction evidence="12">
        <text>Couples ATP hydrolysis with the unwinding of duplex DNA by translocating in the 3'-5' direction.</text>
        <dbReference type="EC" id="5.6.2.4"/>
    </reaction>
</comment>
<comment type="similarity">
    <text evidence="2">Belongs to the helicase family. RAD25/XPB subfamily.</text>
</comment>
<organism evidence="17 18">
    <name type="scientific">Entamoeba invadens IP1</name>
    <dbReference type="NCBI Taxonomy" id="370355"/>
    <lineage>
        <taxon>Eukaryota</taxon>
        <taxon>Amoebozoa</taxon>
        <taxon>Evosea</taxon>
        <taxon>Archamoebae</taxon>
        <taxon>Mastigamoebida</taxon>
        <taxon>Entamoebidae</taxon>
        <taxon>Entamoeba</taxon>
    </lineage>
</organism>
<keyword evidence="7" id="KW-0067">ATP-binding</keyword>
<evidence type="ECO:0000256" key="13">
    <source>
        <dbReference type="ARBA" id="ARBA00034808"/>
    </source>
</evidence>
<dbReference type="InterPro" id="IPR032438">
    <property type="entry name" value="ERCC3_RAD25_C"/>
</dbReference>
<dbReference type="GO" id="GO:0006367">
    <property type="term" value="P:transcription initiation at RNA polymerase II promoter"/>
    <property type="evidence" value="ECO:0007669"/>
    <property type="project" value="InterPro"/>
</dbReference>
<dbReference type="EC" id="5.6.2.4" evidence="13"/>
<dbReference type="OrthoDB" id="10262986at2759"/>
<evidence type="ECO:0000256" key="1">
    <source>
        <dbReference type="ARBA" id="ARBA00004123"/>
    </source>
</evidence>
<dbReference type="GO" id="GO:0005524">
    <property type="term" value="F:ATP binding"/>
    <property type="evidence" value="ECO:0007669"/>
    <property type="project" value="UniProtKB-KW"/>
</dbReference>
<dbReference type="InterPro" id="IPR006935">
    <property type="entry name" value="Helicase/UvrB_N"/>
</dbReference>
<keyword evidence="3" id="KW-0547">Nucleotide-binding</keyword>
<evidence type="ECO:0000256" key="10">
    <source>
        <dbReference type="ARBA" id="ARBA00023235"/>
    </source>
</evidence>
<accession>A0A0A1U8W8</accession>
<keyword evidence="9" id="KW-0234">DNA repair</keyword>
<dbReference type="RefSeq" id="XP_004258063.1">
    <property type="nucleotide sequence ID" value="XM_004258015.1"/>
</dbReference>
<dbReference type="PANTHER" id="PTHR11274">
    <property type="entry name" value="RAD25/XP-B DNA REPAIR HELICASE"/>
    <property type="match status" value="1"/>
</dbReference>
<dbReference type="InterPro" id="IPR001161">
    <property type="entry name" value="XPB/Ssl2"/>
</dbReference>
<evidence type="ECO:0000256" key="14">
    <source>
        <dbReference type="ARBA" id="ARBA00048988"/>
    </source>
</evidence>
<keyword evidence="11" id="KW-0539">Nucleus</keyword>